<dbReference type="SUPFAM" id="SSF48264">
    <property type="entry name" value="Cytochrome P450"/>
    <property type="match status" value="1"/>
</dbReference>
<keyword evidence="3 7" id="KW-0479">Metal-binding</keyword>
<dbReference type="InterPro" id="IPR036396">
    <property type="entry name" value="Cyt_P450_sf"/>
</dbReference>
<dbReference type="InterPro" id="IPR017972">
    <property type="entry name" value="Cyt_P450_CS"/>
</dbReference>
<dbReference type="Gene3D" id="1.10.630.10">
    <property type="entry name" value="Cytochrome P450"/>
    <property type="match status" value="1"/>
</dbReference>
<dbReference type="Proteomes" id="UP000597444">
    <property type="component" value="Unassembled WGS sequence"/>
</dbReference>
<keyword evidence="5 7" id="KW-0408">Iron</keyword>
<dbReference type="GO" id="GO:0004497">
    <property type="term" value="F:monooxygenase activity"/>
    <property type="evidence" value="ECO:0007669"/>
    <property type="project" value="UniProtKB-KW"/>
</dbReference>
<proteinExistence type="inferred from homology"/>
<sequence length="373" mass="42018">MRQNQPIWYDSSLGGWRLFCYEDIVRVQNDYQTFSSEPSNGGSFSIIALDPPRHRQLRSLVTPAFSARTILQQTPRIQRIARELLETALARGAMDMVADFAVPFPILVIADLLGLPPDNWQRVKEWTDTLINQSSSEVAQRSGRNASSTLPLDEISRVLAQATQDHHQQPRESLLRLLLAAEVDGQRLTEQELLGFFLTLLVAGNITTTQLLGNAILCFDENPEAWEQLQRDRSLVASAVEEVLRYLPPNRGTGGSRTIIGGRRATTDVEICGQLIRRGEEVFVTTISANFDEHHFSDPDRFDIGRMPNHHLSFGHGIHFCLGAPLARLETKIALELLLDLLPNWRLLHNVPLEQIRNHIVFGAQRLPLVFST</sequence>
<keyword evidence="2 7" id="KW-0349">Heme</keyword>
<evidence type="ECO:0000256" key="4">
    <source>
        <dbReference type="ARBA" id="ARBA00023002"/>
    </source>
</evidence>
<comment type="caution">
    <text evidence="8">The sequence shown here is derived from an EMBL/GenBank/DDBJ whole genome shotgun (WGS) entry which is preliminary data.</text>
</comment>
<evidence type="ECO:0000256" key="7">
    <source>
        <dbReference type="RuleBase" id="RU000461"/>
    </source>
</evidence>
<dbReference type="FunFam" id="1.10.630.10:FF:000018">
    <property type="entry name" value="Cytochrome P450 monooxygenase"/>
    <property type="match status" value="1"/>
</dbReference>
<keyword evidence="6 7" id="KW-0503">Monooxygenase</keyword>
<dbReference type="GO" id="GO:0005506">
    <property type="term" value="F:iron ion binding"/>
    <property type="evidence" value="ECO:0007669"/>
    <property type="project" value="InterPro"/>
</dbReference>
<evidence type="ECO:0000313" key="8">
    <source>
        <dbReference type="EMBL" id="GHO90331.1"/>
    </source>
</evidence>
<evidence type="ECO:0000256" key="1">
    <source>
        <dbReference type="ARBA" id="ARBA00010617"/>
    </source>
</evidence>
<name>A0A8J3IHG8_9CHLR</name>
<dbReference type="EMBL" id="BNJK01000001">
    <property type="protein sequence ID" value="GHO90331.1"/>
    <property type="molecule type" value="Genomic_DNA"/>
</dbReference>
<dbReference type="Pfam" id="PF00067">
    <property type="entry name" value="p450"/>
    <property type="match status" value="1"/>
</dbReference>
<protein>
    <submittedName>
        <fullName evidence="8">Putative cytochrome P450 YjiB</fullName>
    </submittedName>
</protein>
<dbReference type="GO" id="GO:0020037">
    <property type="term" value="F:heme binding"/>
    <property type="evidence" value="ECO:0007669"/>
    <property type="project" value="InterPro"/>
</dbReference>
<dbReference type="PANTHER" id="PTHR46696">
    <property type="entry name" value="P450, PUTATIVE (EUROFUNG)-RELATED"/>
    <property type="match status" value="1"/>
</dbReference>
<gene>
    <name evidence="8" type="primary">yjiB_2</name>
    <name evidence="8" type="ORF">KSF_003790</name>
</gene>
<evidence type="ECO:0000256" key="6">
    <source>
        <dbReference type="ARBA" id="ARBA00023033"/>
    </source>
</evidence>
<dbReference type="PRINTS" id="PR00359">
    <property type="entry name" value="BP450"/>
</dbReference>
<dbReference type="InterPro" id="IPR001128">
    <property type="entry name" value="Cyt_P450"/>
</dbReference>
<dbReference type="PANTHER" id="PTHR46696:SF1">
    <property type="entry name" value="CYTOCHROME P450 YJIB-RELATED"/>
    <property type="match status" value="1"/>
</dbReference>
<dbReference type="GO" id="GO:0016705">
    <property type="term" value="F:oxidoreductase activity, acting on paired donors, with incorporation or reduction of molecular oxygen"/>
    <property type="evidence" value="ECO:0007669"/>
    <property type="project" value="InterPro"/>
</dbReference>
<keyword evidence="4 7" id="KW-0560">Oxidoreductase</keyword>
<accession>A0A8J3IHG8</accession>
<keyword evidence="9" id="KW-1185">Reference proteome</keyword>
<dbReference type="InterPro" id="IPR002397">
    <property type="entry name" value="Cyt_P450_B"/>
</dbReference>
<organism evidence="8 9">
    <name type="scientific">Reticulibacter mediterranei</name>
    <dbReference type="NCBI Taxonomy" id="2778369"/>
    <lineage>
        <taxon>Bacteria</taxon>
        <taxon>Bacillati</taxon>
        <taxon>Chloroflexota</taxon>
        <taxon>Ktedonobacteria</taxon>
        <taxon>Ktedonobacterales</taxon>
        <taxon>Reticulibacteraceae</taxon>
        <taxon>Reticulibacter</taxon>
    </lineage>
</organism>
<dbReference type="AlphaFoldDB" id="A0A8J3IHG8"/>
<reference evidence="8" key="1">
    <citation type="submission" date="2020-10" db="EMBL/GenBank/DDBJ databases">
        <title>Taxonomic study of unclassified bacteria belonging to the class Ktedonobacteria.</title>
        <authorList>
            <person name="Yabe S."/>
            <person name="Wang C.M."/>
            <person name="Zheng Y."/>
            <person name="Sakai Y."/>
            <person name="Cavaletti L."/>
            <person name="Monciardini P."/>
            <person name="Donadio S."/>
        </authorList>
    </citation>
    <scope>NUCLEOTIDE SEQUENCE</scope>
    <source>
        <strain evidence="8">ID150040</strain>
    </source>
</reference>
<evidence type="ECO:0000256" key="5">
    <source>
        <dbReference type="ARBA" id="ARBA00023004"/>
    </source>
</evidence>
<comment type="similarity">
    <text evidence="1 7">Belongs to the cytochrome P450 family.</text>
</comment>
<evidence type="ECO:0000313" key="9">
    <source>
        <dbReference type="Proteomes" id="UP000597444"/>
    </source>
</evidence>
<dbReference type="PROSITE" id="PS00086">
    <property type="entry name" value="CYTOCHROME_P450"/>
    <property type="match status" value="1"/>
</dbReference>
<evidence type="ECO:0000256" key="3">
    <source>
        <dbReference type="ARBA" id="ARBA00022723"/>
    </source>
</evidence>
<evidence type="ECO:0000256" key="2">
    <source>
        <dbReference type="ARBA" id="ARBA00022617"/>
    </source>
</evidence>